<evidence type="ECO:0000256" key="2">
    <source>
        <dbReference type="ARBA" id="ARBA00022729"/>
    </source>
</evidence>
<evidence type="ECO:0000256" key="3">
    <source>
        <dbReference type="ARBA" id="ARBA00023157"/>
    </source>
</evidence>
<gene>
    <name evidence="7" type="ORF">NPIL_272591</name>
    <name evidence="6" type="ORF">NPIL_5181</name>
</gene>
<evidence type="ECO:0000313" key="7">
    <source>
        <dbReference type="EMBL" id="GFT83204.1"/>
    </source>
</evidence>
<evidence type="ECO:0000313" key="6">
    <source>
        <dbReference type="EMBL" id="GFS96500.1"/>
    </source>
</evidence>
<keyword evidence="5" id="KW-0472">Membrane</keyword>
<evidence type="ECO:0000313" key="8">
    <source>
        <dbReference type="Proteomes" id="UP000887013"/>
    </source>
</evidence>
<dbReference type="GO" id="GO:0016020">
    <property type="term" value="C:membrane"/>
    <property type="evidence" value="ECO:0007669"/>
    <property type="project" value="InterPro"/>
</dbReference>
<accession>A0A8X6PTE4</accession>
<dbReference type="InterPro" id="IPR001548">
    <property type="entry name" value="Peptidase_M2"/>
</dbReference>
<comment type="caution">
    <text evidence="7">The sequence shown here is derived from an EMBL/GenBank/DDBJ whole genome shotgun (WGS) entry which is preliminary data.</text>
</comment>
<evidence type="ECO:0000256" key="1">
    <source>
        <dbReference type="ARBA" id="ARBA00008139"/>
    </source>
</evidence>
<dbReference type="SUPFAM" id="SSF55486">
    <property type="entry name" value="Metalloproteases ('zincins'), catalytic domain"/>
    <property type="match status" value="1"/>
</dbReference>
<sequence length="184" mass="21736">MNWSSIVIVTTAFLCFYSLVLEAKRNNKKRNGRKCGTEWTNCSKMEEAIKYMDETDRFLNELAQQSAKTIWNWSVNMTDENRKEMEEKSRILRDETQRVFRESSQFNWVSFKEKNETLYRWFELASKGRYNKPTGDLRDKGKNIEKEEEDISAKMIEIYSKAKICAYPENGVKDLNAICDMSIS</sequence>
<evidence type="ECO:0000256" key="5">
    <source>
        <dbReference type="SAM" id="Phobius"/>
    </source>
</evidence>
<feature type="transmembrane region" description="Helical" evidence="5">
    <location>
        <begin position="6"/>
        <end position="23"/>
    </location>
</feature>
<feature type="non-terminal residue" evidence="7">
    <location>
        <position position="184"/>
    </location>
</feature>
<proteinExistence type="inferred from homology"/>
<name>A0A8X6PTE4_NEPPI</name>
<keyword evidence="3" id="KW-1015">Disulfide bond</keyword>
<keyword evidence="8" id="KW-1185">Reference proteome</keyword>
<keyword evidence="5" id="KW-0812">Transmembrane</keyword>
<dbReference type="EMBL" id="BMAW01100740">
    <property type="protein sequence ID" value="GFS96500.1"/>
    <property type="molecule type" value="Genomic_DNA"/>
</dbReference>
<dbReference type="Pfam" id="PF01401">
    <property type="entry name" value="Peptidase_M2"/>
    <property type="match status" value="1"/>
</dbReference>
<protein>
    <submittedName>
        <fullName evidence="7">Uncharacterized protein</fullName>
    </submittedName>
</protein>
<evidence type="ECO:0000256" key="4">
    <source>
        <dbReference type="ARBA" id="ARBA00023180"/>
    </source>
</evidence>
<reference evidence="7" key="1">
    <citation type="submission" date="2020-08" db="EMBL/GenBank/DDBJ databases">
        <title>Multicomponent nature underlies the extraordinary mechanical properties of spider dragline silk.</title>
        <authorList>
            <person name="Kono N."/>
            <person name="Nakamura H."/>
            <person name="Mori M."/>
            <person name="Yoshida Y."/>
            <person name="Ohtoshi R."/>
            <person name="Malay A.D."/>
            <person name="Moran D.A.P."/>
            <person name="Tomita M."/>
            <person name="Numata K."/>
            <person name="Arakawa K."/>
        </authorList>
    </citation>
    <scope>NUCLEOTIDE SEQUENCE</scope>
</reference>
<dbReference type="Proteomes" id="UP000887013">
    <property type="component" value="Unassembled WGS sequence"/>
</dbReference>
<keyword evidence="5" id="KW-1133">Transmembrane helix</keyword>
<dbReference type="GO" id="GO:0008241">
    <property type="term" value="F:peptidyl-dipeptidase activity"/>
    <property type="evidence" value="ECO:0007669"/>
    <property type="project" value="InterPro"/>
</dbReference>
<dbReference type="AlphaFoldDB" id="A0A8X6PTE4"/>
<organism evidence="7 8">
    <name type="scientific">Nephila pilipes</name>
    <name type="common">Giant wood spider</name>
    <name type="synonym">Nephila maculata</name>
    <dbReference type="NCBI Taxonomy" id="299642"/>
    <lineage>
        <taxon>Eukaryota</taxon>
        <taxon>Metazoa</taxon>
        <taxon>Ecdysozoa</taxon>
        <taxon>Arthropoda</taxon>
        <taxon>Chelicerata</taxon>
        <taxon>Arachnida</taxon>
        <taxon>Araneae</taxon>
        <taxon>Araneomorphae</taxon>
        <taxon>Entelegynae</taxon>
        <taxon>Araneoidea</taxon>
        <taxon>Nephilidae</taxon>
        <taxon>Nephila</taxon>
    </lineage>
</organism>
<dbReference type="GO" id="GO:0008237">
    <property type="term" value="F:metallopeptidase activity"/>
    <property type="evidence" value="ECO:0007669"/>
    <property type="project" value="InterPro"/>
</dbReference>
<dbReference type="EMBL" id="BMAW01119147">
    <property type="protein sequence ID" value="GFT83204.1"/>
    <property type="molecule type" value="Genomic_DNA"/>
</dbReference>
<dbReference type="OrthoDB" id="6471325at2759"/>
<comment type="similarity">
    <text evidence="1">Belongs to the peptidase M2 family.</text>
</comment>
<dbReference type="GO" id="GO:0006508">
    <property type="term" value="P:proteolysis"/>
    <property type="evidence" value="ECO:0007669"/>
    <property type="project" value="InterPro"/>
</dbReference>
<keyword evidence="4" id="KW-0325">Glycoprotein</keyword>
<keyword evidence="2" id="KW-0732">Signal</keyword>